<dbReference type="PROSITE" id="PS50111">
    <property type="entry name" value="CHEMOTAXIS_TRANSDUC_2"/>
    <property type="match status" value="1"/>
</dbReference>
<dbReference type="PANTHER" id="PTHR43531:SF11">
    <property type="entry name" value="METHYL-ACCEPTING CHEMOTAXIS PROTEIN 3"/>
    <property type="match status" value="1"/>
</dbReference>
<dbReference type="CDD" id="cd11386">
    <property type="entry name" value="MCP_signal"/>
    <property type="match status" value="1"/>
</dbReference>
<feature type="transmembrane region" description="Helical" evidence="4">
    <location>
        <begin position="273"/>
        <end position="294"/>
    </location>
</feature>
<dbReference type="Proteomes" id="UP000290092">
    <property type="component" value="Unassembled WGS sequence"/>
</dbReference>
<dbReference type="Gene3D" id="1.10.287.950">
    <property type="entry name" value="Methyl-accepting chemotaxis protein"/>
    <property type="match status" value="1"/>
</dbReference>
<dbReference type="SMART" id="SM01358">
    <property type="entry name" value="HBM"/>
    <property type="match status" value="1"/>
</dbReference>
<comment type="similarity">
    <text evidence="2">Belongs to the methyl-accepting chemotaxis (MCP) protein family.</text>
</comment>
<keyword evidence="1" id="KW-0145">Chemotaxis</keyword>
<comment type="caution">
    <text evidence="6">The sequence shown here is derived from an EMBL/GenBank/DDBJ whole genome shotgun (WGS) entry which is preliminary data.</text>
</comment>
<feature type="transmembrane region" description="Helical" evidence="4">
    <location>
        <begin position="12"/>
        <end position="32"/>
    </location>
</feature>
<evidence type="ECO:0000256" key="3">
    <source>
        <dbReference type="PROSITE-ProRule" id="PRU00284"/>
    </source>
</evidence>
<evidence type="ECO:0000313" key="7">
    <source>
        <dbReference type="Proteomes" id="UP000290092"/>
    </source>
</evidence>
<dbReference type="PANTHER" id="PTHR43531">
    <property type="entry name" value="PROTEIN ICFG"/>
    <property type="match status" value="1"/>
</dbReference>
<accession>A0AAX2AI48</accession>
<keyword evidence="7" id="KW-1185">Reference proteome</keyword>
<organism evidence="6 7">
    <name type="scientific">Malaciobacter mytili LMG 24559</name>
    <dbReference type="NCBI Taxonomy" id="1032238"/>
    <lineage>
        <taxon>Bacteria</taxon>
        <taxon>Pseudomonadati</taxon>
        <taxon>Campylobacterota</taxon>
        <taxon>Epsilonproteobacteria</taxon>
        <taxon>Campylobacterales</taxon>
        <taxon>Arcobacteraceae</taxon>
        <taxon>Malaciobacter</taxon>
    </lineage>
</organism>
<evidence type="ECO:0000256" key="4">
    <source>
        <dbReference type="SAM" id="Phobius"/>
    </source>
</evidence>
<evidence type="ECO:0000256" key="1">
    <source>
        <dbReference type="ARBA" id="ARBA00022500"/>
    </source>
</evidence>
<dbReference type="AlphaFoldDB" id="A0AAX2AI48"/>
<dbReference type="Gene3D" id="1.20.120.1530">
    <property type="match status" value="1"/>
</dbReference>
<dbReference type="KEGG" id="amyt:AMYT_1085"/>
<evidence type="ECO:0000259" key="5">
    <source>
        <dbReference type="PROSITE" id="PS50111"/>
    </source>
</evidence>
<dbReference type="InterPro" id="IPR051310">
    <property type="entry name" value="MCP_chemotaxis"/>
</dbReference>
<dbReference type="GO" id="GO:0004888">
    <property type="term" value="F:transmembrane signaling receptor activity"/>
    <property type="evidence" value="ECO:0007669"/>
    <property type="project" value="TreeGrafter"/>
</dbReference>
<name>A0AAX2AI48_9BACT</name>
<dbReference type="EMBL" id="NXID01000012">
    <property type="protein sequence ID" value="RXK16225.1"/>
    <property type="molecule type" value="Genomic_DNA"/>
</dbReference>
<dbReference type="RefSeq" id="WP_114841534.1">
    <property type="nucleotide sequence ID" value="NZ_CP031219.1"/>
</dbReference>
<evidence type="ECO:0000313" key="6">
    <source>
        <dbReference type="EMBL" id="RXK16225.1"/>
    </source>
</evidence>
<keyword evidence="4" id="KW-0812">Transmembrane</keyword>
<keyword evidence="4" id="KW-0472">Membrane</keyword>
<protein>
    <submittedName>
        <fullName evidence="6">Chemotaxis protein</fullName>
    </submittedName>
</protein>
<keyword evidence="3" id="KW-0807">Transducer</keyword>
<dbReference type="GO" id="GO:0005886">
    <property type="term" value="C:plasma membrane"/>
    <property type="evidence" value="ECO:0007669"/>
    <property type="project" value="TreeGrafter"/>
</dbReference>
<evidence type="ECO:0000256" key="2">
    <source>
        <dbReference type="ARBA" id="ARBA00029447"/>
    </source>
</evidence>
<feature type="domain" description="Methyl-accepting transducer" evidence="5">
    <location>
        <begin position="456"/>
        <end position="685"/>
    </location>
</feature>
<proteinExistence type="inferred from homology"/>
<dbReference type="SMART" id="SM00283">
    <property type="entry name" value="MA"/>
    <property type="match status" value="1"/>
</dbReference>
<sequence length="712" mass="80034">MKNLSVKLKLAISTIIAVVGFVVITSLMFIAISNISNLNKASQYIETLQANMLKLRINEKNFLNSLDISYAKELFEDYQVLNSNTKNLKELLSSYSISTTQIDGFLASLDKYSTTFEKVVEKQKEIGFNHKDGLYGSLRQSVHKVQEIGDKVAYQAMNVGLLELRRDEKDFMLRKDISYVDKFEKNIRKLRFIVRSNKTHISNEQKEEIYTSLKKYREDFLALVKAEEIKGFSNNLGLLKQMKDIASLSEKILKDAVKEISLESENKVYKLKILAFILAASMTILCLTVSYFIASQVVSNINKFHKGLVEFFNFINGKTHEVKLIQINSKDEFGSMTKIINENIENTKINIQKESELIHDATYVANMIKQGHLSNKISVTSNNETLNELKDVINEMLENMRQNILTIMEVLGSYRNYDYTKFVDSSLMQGSMKRLAQDVNSVGQTITEMLKDSRKTGVYLENDSNSLTKYVKILSQISNEQAASLEETAAAIEEITSNIENTTMKTIQMSNISKETKQAASMGKIMASKTVSSMEEINETVEAIKEAIIVIDQIAFQTNILSLNAAVEAATAGEAGRGFAVVAQEVRNLASRSAQAASEIKNLVENATLKANEGKSISIEMIQGFEKLDTKINDTTNLVEEVSRTSKEQNEVMSQINSTMGQLDKNTQENAKTAENTRIIAEKTNKLAIKALNATDDKKFEGKEEIVAKNKY</sequence>
<reference evidence="6 7" key="1">
    <citation type="submission" date="2017-09" db="EMBL/GenBank/DDBJ databases">
        <title>Genomics of the genus Arcobacter.</title>
        <authorList>
            <person name="Perez-Cataluna A."/>
            <person name="Figueras M.J."/>
            <person name="Salas-Masso N."/>
        </authorList>
    </citation>
    <scope>NUCLEOTIDE SEQUENCE [LARGE SCALE GENOMIC DNA]</scope>
    <source>
        <strain evidence="6 7">CECT 7386</strain>
    </source>
</reference>
<gene>
    <name evidence="6" type="ORF">CP985_04395</name>
</gene>
<dbReference type="InterPro" id="IPR032255">
    <property type="entry name" value="HBM"/>
</dbReference>
<keyword evidence="4" id="KW-1133">Transmembrane helix</keyword>
<dbReference type="GO" id="GO:0007165">
    <property type="term" value="P:signal transduction"/>
    <property type="evidence" value="ECO:0007669"/>
    <property type="project" value="UniProtKB-KW"/>
</dbReference>
<dbReference type="SUPFAM" id="SSF58104">
    <property type="entry name" value="Methyl-accepting chemotaxis protein (MCP) signaling domain"/>
    <property type="match status" value="1"/>
</dbReference>
<dbReference type="GO" id="GO:0006935">
    <property type="term" value="P:chemotaxis"/>
    <property type="evidence" value="ECO:0007669"/>
    <property type="project" value="UniProtKB-KW"/>
</dbReference>
<dbReference type="Pfam" id="PF00015">
    <property type="entry name" value="MCPsignal"/>
    <property type="match status" value="1"/>
</dbReference>
<dbReference type="InterPro" id="IPR004089">
    <property type="entry name" value="MCPsignal_dom"/>
</dbReference>